<dbReference type="InterPro" id="IPR015424">
    <property type="entry name" value="PyrdxlP-dep_Trfase"/>
</dbReference>
<dbReference type="Gene3D" id="3.40.640.10">
    <property type="entry name" value="Type I PLP-dependent aspartate aminotransferase-like (Major domain)"/>
    <property type="match status" value="1"/>
</dbReference>
<evidence type="ECO:0000256" key="3">
    <source>
        <dbReference type="RuleBase" id="RU003560"/>
    </source>
</evidence>
<name>A0A9P4WCU7_CURKU</name>
<dbReference type="SUPFAM" id="SSF53383">
    <property type="entry name" value="PLP-dependent transferases"/>
    <property type="match status" value="1"/>
</dbReference>
<comment type="cofactor">
    <cofactor evidence="1">
        <name>pyridoxal 5'-phosphate</name>
        <dbReference type="ChEBI" id="CHEBI:597326"/>
    </cofactor>
</comment>
<dbReference type="AlphaFoldDB" id="A0A9P4WCU7"/>
<organism evidence="5 6">
    <name type="scientific">Curvularia kusanoi</name>
    <name type="common">Cochliobolus kusanoi</name>
    <dbReference type="NCBI Taxonomy" id="90978"/>
    <lineage>
        <taxon>Eukaryota</taxon>
        <taxon>Fungi</taxon>
        <taxon>Dikarya</taxon>
        <taxon>Ascomycota</taxon>
        <taxon>Pezizomycotina</taxon>
        <taxon>Dothideomycetes</taxon>
        <taxon>Pleosporomycetidae</taxon>
        <taxon>Pleosporales</taxon>
        <taxon>Pleosporineae</taxon>
        <taxon>Pleosporaceae</taxon>
        <taxon>Curvularia</taxon>
    </lineage>
</organism>
<dbReference type="GO" id="GO:0030170">
    <property type="term" value="F:pyridoxal phosphate binding"/>
    <property type="evidence" value="ECO:0007669"/>
    <property type="project" value="InterPro"/>
</dbReference>
<dbReference type="InterPro" id="IPR015422">
    <property type="entry name" value="PyrdxlP-dep_Trfase_small"/>
</dbReference>
<evidence type="ECO:0000313" key="6">
    <source>
        <dbReference type="Proteomes" id="UP000801428"/>
    </source>
</evidence>
<sequence>MKTANYLDHALKGAHEEYSRRNPRSLKAHQDAHSHLPGGNTRTVLHAEPFPLTWTSAKAGTLTSLDGDTYIDLLGDFSAGIYGHSEPRIAEAVQFAMSKGWNYGGNSQKEKEFAQKVCRRFAPAGIDLVRFTNSGTEANMTALSAALAITGRKKVLVFSGAYHGSTLVFPMELMRGSAAPCMNLPHEFVYAPYNNIEETSTIFKGLPKDSLAAILVEPVQGSGGCRAASKAFLHFLRDTADETGAILILDEVMTSRLGYSGYSATQDVRGDMVTLGKYVGGGMTFGAFGGRRNIMELFDPSKNKLLHPGTYNNNVLSMHAGTVGLEIYNADAVDRLNNLGETLKAKVQQILIDYGVYPDMIKNASSNLVEIDSLHHDVTVQLDEDTTKLILPLMFITARGSMLNVRFSGYDSAKWQALYYHHMLARNIYIAVRGYTALTLCVTDAHVDSYTNAVEDFVRIHKGHLVGQL</sequence>
<evidence type="ECO:0000256" key="4">
    <source>
        <dbReference type="SAM" id="MobiDB-lite"/>
    </source>
</evidence>
<comment type="similarity">
    <text evidence="3">Belongs to the class-III pyridoxal-phosphate-dependent aminotransferase family.</text>
</comment>
<comment type="caution">
    <text evidence="5">The sequence shown here is derived from an EMBL/GenBank/DDBJ whole genome shotgun (WGS) entry which is preliminary data.</text>
</comment>
<proteinExistence type="inferred from homology"/>
<keyword evidence="6" id="KW-1185">Reference proteome</keyword>
<accession>A0A9P4WCU7</accession>
<feature type="region of interest" description="Disordered" evidence="4">
    <location>
        <begin position="1"/>
        <end position="41"/>
    </location>
</feature>
<dbReference type="InterPro" id="IPR005814">
    <property type="entry name" value="Aminotrans_3"/>
</dbReference>
<dbReference type="PANTHER" id="PTHR43713">
    <property type="entry name" value="GLUTAMATE-1-SEMIALDEHYDE 2,1-AMINOMUTASE"/>
    <property type="match status" value="1"/>
</dbReference>
<dbReference type="PANTHER" id="PTHR43713:SF3">
    <property type="entry name" value="GLUTAMATE-1-SEMIALDEHYDE 2,1-AMINOMUTASE 1, CHLOROPLASTIC-RELATED"/>
    <property type="match status" value="1"/>
</dbReference>
<evidence type="ECO:0000256" key="2">
    <source>
        <dbReference type="ARBA" id="ARBA00022898"/>
    </source>
</evidence>
<dbReference type="OrthoDB" id="425114at2759"/>
<protein>
    <submittedName>
        <fullName evidence="5">Uncharacterized protein</fullName>
    </submittedName>
</protein>
<dbReference type="Gene3D" id="3.90.1150.10">
    <property type="entry name" value="Aspartate Aminotransferase, domain 1"/>
    <property type="match status" value="1"/>
</dbReference>
<dbReference type="EMBL" id="SWKU01000006">
    <property type="protein sequence ID" value="KAF3005691.1"/>
    <property type="molecule type" value="Genomic_DNA"/>
</dbReference>
<dbReference type="Pfam" id="PF00202">
    <property type="entry name" value="Aminotran_3"/>
    <property type="match status" value="1"/>
</dbReference>
<dbReference type="InterPro" id="IPR015421">
    <property type="entry name" value="PyrdxlP-dep_Trfase_major"/>
</dbReference>
<dbReference type="Proteomes" id="UP000801428">
    <property type="component" value="Unassembled WGS sequence"/>
</dbReference>
<feature type="compositionally biased region" description="Basic and acidic residues" evidence="4">
    <location>
        <begin position="9"/>
        <end position="20"/>
    </location>
</feature>
<reference evidence="5" key="1">
    <citation type="submission" date="2019-04" db="EMBL/GenBank/DDBJ databases">
        <title>Sequencing of skin fungus with MAO and IRED activity.</title>
        <authorList>
            <person name="Marsaioli A.J."/>
            <person name="Bonatto J.M.C."/>
            <person name="Reis Junior O."/>
        </authorList>
    </citation>
    <scope>NUCLEOTIDE SEQUENCE</scope>
    <source>
        <strain evidence="5">30M1</strain>
    </source>
</reference>
<gene>
    <name evidence="5" type="ORF">E8E13_005258</name>
</gene>
<dbReference type="GO" id="GO:0008483">
    <property type="term" value="F:transaminase activity"/>
    <property type="evidence" value="ECO:0007669"/>
    <property type="project" value="InterPro"/>
</dbReference>
<evidence type="ECO:0000313" key="5">
    <source>
        <dbReference type="EMBL" id="KAF3005691.1"/>
    </source>
</evidence>
<keyword evidence="2 3" id="KW-0663">Pyridoxal phosphate</keyword>
<evidence type="ECO:0000256" key="1">
    <source>
        <dbReference type="ARBA" id="ARBA00001933"/>
    </source>
</evidence>